<name>A0AA87ZQK4_FICCA</name>
<dbReference type="GO" id="GO:0046856">
    <property type="term" value="P:phosphatidylinositol dephosphorylation"/>
    <property type="evidence" value="ECO:0007669"/>
    <property type="project" value="InterPro"/>
</dbReference>
<organism evidence="4 5">
    <name type="scientific">Ficus carica</name>
    <name type="common">Common fig</name>
    <dbReference type="NCBI Taxonomy" id="3494"/>
    <lineage>
        <taxon>Eukaryota</taxon>
        <taxon>Viridiplantae</taxon>
        <taxon>Streptophyta</taxon>
        <taxon>Embryophyta</taxon>
        <taxon>Tracheophyta</taxon>
        <taxon>Spermatophyta</taxon>
        <taxon>Magnoliopsida</taxon>
        <taxon>eudicotyledons</taxon>
        <taxon>Gunneridae</taxon>
        <taxon>Pentapetalae</taxon>
        <taxon>rosids</taxon>
        <taxon>fabids</taxon>
        <taxon>Rosales</taxon>
        <taxon>Moraceae</taxon>
        <taxon>Ficeae</taxon>
        <taxon>Ficus</taxon>
    </lineage>
</organism>
<evidence type="ECO:0000259" key="3">
    <source>
        <dbReference type="Pfam" id="PF22669"/>
    </source>
</evidence>
<gene>
    <name evidence="4" type="ORF">TIFTF001_007566</name>
</gene>
<dbReference type="PANTHER" id="PTHR45666">
    <property type="entry name" value="TYPE IV INOSITOL POLYPHOSPHATE 5-PHOSPHATASE 9"/>
    <property type="match status" value="1"/>
</dbReference>
<proteinExistence type="inferred from homology"/>
<dbReference type="PANTHER" id="PTHR45666:SF18">
    <property type="entry name" value="TYPE IV INOSITOL POLYPHOSPHATE 5-PHOSPHATASE 9"/>
    <property type="match status" value="1"/>
</dbReference>
<comment type="similarity">
    <text evidence="1">Belongs to the inositol polyphosphate 5-phosphatase family.</text>
</comment>
<dbReference type="GO" id="GO:0034485">
    <property type="term" value="F:phosphatidylinositol-3,4,5-trisphosphate 5-phosphatase activity"/>
    <property type="evidence" value="ECO:0007669"/>
    <property type="project" value="TreeGrafter"/>
</dbReference>
<accession>A0AA87ZQK4</accession>
<evidence type="ECO:0000256" key="2">
    <source>
        <dbReference type="ARBA" id="ARBA00022801"/>
    </source>
</evidence>
<dbReference type="SUPFAM" id="SSF56219">
    <property type="entry name" value="DNase I-like"/>
    <property type="match status" value="1"/>
</dbReference>
<dbReference type="InterPro" id="IPR036691">
    <property type="entry name" value="Endo/exonu/phosph_ase_sf"/>
</dbReference>
<dbReference type="GO" id="GO:0004439">
    <property type="term" value="F:phosphatidylinositol-4,5-bisphosphate 5-phosphatase activity"/>
    <property type="evidence" value="ECO:0007669"/>
    <property type="project" value="TreeGrafter"/>
</dbReference>
<sequence>MGIKLRSELVEGQVFEGWHEGPIKFAPTYKYCINSDIYFGGIHGGKGEKKRAPSWCDRIIWHGKGLKQHFYTRGESKLSDHRPVNAIFSAEVGIFGGFHG</sequence>
<dbReference type="Gene3D" id="3.60.10.10">
    <property type="entry name" value="Endonuclease/exonuclease/phosphatase"/>
    <property type="match status" value="1"/>
</dbReference>
<dbReference type="Pfam" id="PF22669">
    <property type="entry name" value="Exo_endo_phos2"/>
    <property type="match status" value="1"/>
</dbReference>
<keyword evidence="2" id="KW-0378">Hydrolase</keyword>
<dbReference type="InterPro" id="IPR045849">
    <property type="entry name" value="IP5P_plant"/>
</dbReference>
<dbReference type="GO" id="GO:0004445">
    <property type="term" value="F:inositol-polyphosphate 5-phosphatase activity"/>
    <property type="evidence" value="ECO:0007669"/>
    <property type="project" value="InterPro"/>
</dbReference>
<comment type="caution">
    <text evidence="4">The sequence shown here is derived from an EMBL/GenBank/DDBJ whole genome shotgun (WGS) entry which is preliminary data.</text>
</comment>
<evidence type="ECO:0000313" key="4">
    <source>
        <dbReference type="EMBL" id="GMN38332.1"/>
    </source>
</evidence>
<keyword evidence="5" id="KW-1185">Reference proteome</keyword>
<dbReference type="EMBL" id="BTGU01000008">
    <property type="protein sequence ID" value="GMN38332.1"/>
    <property type="molecule type" value="Genomic_DNA"/>
</dbReference>
<evidence type="ECO:0000313" key="5">
    <source>
        <dbReference type="Proteomes" id="UP001187192"/>
    </source>
</evidence>
<dbReference type="InterPro" id="IPR000300">
    <property type="entry name" value="IPPc"/>
</dbReference>
<dbReference type="AlphaFoldDB" id="A0AA87ZQK4"/>
<reference evidence="4" key="1">
    <citation type="submission" date="2023-07" db="EMBL/GenBank/DDBJ databases">
        <title>draft genome sequence of fig (Ficus carica).</title>
        <authorList>
            <person name="Takahashi T."/>
            <person name="Nishimura K."/>
        </authorList>
    </citation>
    <scope>NUCLEOTIDE SEQUENCE</scope>
</reference>
<feature type="domain" description="Inositol polyphosphate-related phosphatase" evidence="3">
    <location>
        <begin position="5"/>
        <end position="86"/>
    </location>
</feature>
<evidence type="ECO:0000256" key="1">
    <source>
        <dbReference type="ARBA" id="ARBA00010768"/>
    </source>
</evidence>
<protein>
    <recommendedName>
        <fullName evidence="3">Inositol polyphosphate-related phosphatase domain-containing protein</fullName>
    </recommendedName>
</protein>
<dbReference type="Proteomes" id="UP001187192">
    <property type="component" value="Unassembled WGS sequence"/>
</dbReference>